<keyword evidence="17" id="KW-1185">Reference proteome</keyword>
<dbReference type="PROSITE" id="PS50297">
    <property type="entry name" value="ANK_REP_REGION"/>
    <property type="match status" value="3"/>
</dbReference>
<dbReference type="InterPro" id="IPR002110">
    <property type="entry name" value="Ankyrin_rpt"/>
</dbReference>
<comment type="subcellular location">
    <subcellularLocation>
        <location evidence="1 14">Membrane</location>
        <topology evidence="1 14">Multi-pass membrane protein</topology>
    </subcellularLocation>
</comment>
<dbReference type="Gene3D" id="2.60.120.10">
    <property type="entry name" value="Jelly Rolls"/>
    <property type="match status" value="1"/>
</dbReference>
<comment type="caution">
    <text evidence="14">Lacks conserved residue(s) required for the propagation of feature annotation.</text>
</comment>
<dbReference type="GO" id="GO:0005249">
    <property type="term" value="F:voltage-gated potassium channel activity"/>
    <property type="evidence" value="ECO:0007669"/>
    <property type="project" value="UniProtKB-UniRule"/>
</dbReference>
<organism evidence="16 17">
    <name type="scientific">Musa balbisiana</name>
    <name type="common">Banana</name>
    <dbReference type="NCBI Taxonomy" id="52838"/>
    <lineage>
        <taxon>Eukaryota</taxon>
        <taxon>Viridiplantae</taxon>
        <taxon>Streptophyta</taxon>
        <taxon>Embryophyta</taxon>
        <taxon>Tracheophyta</taxon>
        <taxon>Spermatophyta</taxon>
        <taxon>Magnoliopsida</taxon>
        <taxon>Liliopsida</taxon>
        <taxon>Zingiberales</taxon>
        <taxon>Musaceae</taxon>
        <taxon>Musa</taxon>
    </lineage>
</organism>
<dbReference type="FunFam" id="2.60.120.10:FF:000074">
    <property type="entry name" value="Potassium channel KAT2"/>
    <property type="match status" value="1"/>
</dbReference>
<evidence type="ECO:0000256" key="8">
    <source>
        <dbReference type="ARBA" id="ARBA00022958"/>
    </source>
</evidence>
<keyword evidence="8 14" id="KW-0630">Potassium</keyword>
<comment type="subunit">
    <text evidence="14">The potassium channel is composed of a homo- or heterotetrameric complex of pore-forming subunits.</text>
</comment>
<dbReference type="PRINTS" id="PR01415">
    <property type="entry name" value="ANKYRIN"/>
</dbReference>
<keyword evidence="7 14" id="KW-0851">Voltage-gated channel</keyword>
<keyword evidence="9 14" id="KW-1133">Transmembrane helix</keyword>
<keyword evidence="13" id="KW-0040">ANK repeat</keyword>
<protein>
    <recommendedName>
        <fullName evidence="14">Potassium channel</fullName>
    </recommendedName>
</protein>
<evidence type="ECO:0000256" key="1">
    <source>
        <dbReference type="ARBA" id="ARBA00004141"/>
    </source>
</evidence>
<dbReference type="PANTHER" id="PTHR45743:SF4">
    <property type="entry name" value="POTASSIUM CHANNEL KOR2"/>
    <property type="match status" value="1"/>
</dbReference>
<feature type="repeat" description="ANK" evidence="13">
    <location>
        <begin position="545"/>
        <end position="577"/>
    </location>
</feature>
<keyword evidence="3 14" id="KW-0813">Transport</keyword>
<dbReference type="SUPFAM" id="SSF51206">
    <property type="entry name" value="cAMP-binding domain-like"/>
    <property type="match status" value="1"/>
</dbReference>
<dbReference type="InterPro" id="IPR018490">
    <property type="entry name" value="cNMP-bd_dom_sf"/>
</dbReference>
<dbReference type="PROSITE" id="PS50042">
    <property type="entry name" value="CNMP_BINDING_3"/>
    <property type="match status" value="1"/>
</dbReference>
<dbReference type="Gene3D" id="1.25.40.20">
    <property type="entry name" value="Ankyrin repeat-containing domain"/>
    <property type="match status" value="2"/>
</dbReference>
<evidence type="ECO:0000256" key="2">
    <source>
        <dbReference type="ARBA" id="ARBA00007929"/>
    </source>
</evidence>
<comment type="similarity">
    <text evidence="2 14">Belongs to the potassium channel family. Plant (TC 1.A.1.4) subfamily.</text>
</comment>
<proteinExistence type="inferred from homology"/>
<dbReference type="GO" id="GO:0034702">
    <property type="term" value="C:monoatomic ion channel complex"/>
    <property type="evidence" value="ECO:0007669"/>
    <property type="project" value="UniProtKB-KW"/>
</dbReference>
<feature type="repeat" description="ANK" evidence="13">
    <location>
        <begin position="448"/>
        <end position="480"/>
    </location>
</feature>
<keyword evidence="5 14" id="KW-0812">Transmembrane</keyword>
<dbReference type="CDD" id="cd00038">
    <property type="entry name" value="CAP_ED"/>
    <property type="match status" value="1"/>
</dbReference>
<feature type="domain" description="Cyclic nucleotide-binding" evidence="15">
    <location>
        <begin position="271"/>
        <end position="373"/>
    </location>
</feature>
<dbReference type="Proteomes" id="UP000317650">
    <property type="component" value="Chromosome 3"/>
</dbReference>
<keyword evidence="6 14" id="KW-0631">Potassium channel</keyword>
<feature type="repeat" description="ANK" evidence="13">
    <location>
        <begin position="481"/>
        <end position="513"/>
    </location>
</feature>
<evidence type="ECO:0000256" key="11">
    <source>
        <dbReference type="ARBA" id="ARBA00023136"/>
    </source>
</evidence>
<evidence type="ECO:0000256" key="13">
    <source>
        <dbReference type="PROSITE-ProRule" id="PRU00023"/>
    </source>
</evidence>
<gene>
    <name evidence="16" type="ORF">C4D60_Mb03t18240</name>
</gene>
<dbReference type="SMART" id="SM00248">
    <property type="entry name" value="ANK"/>
    <property type="match status" value="5"/>
</dbReference>
<dbReference type="PROSITE" id="PS50088">
    <property type="entry name" value="ANK_REPEAT"/>
    <property type="match status" value="3"/>
</dbReference>
<dbReference type="Gene3D" id="1.10.287.630">
    <property type="entry name" value="Helix hairpin bin"/>
    <property type="match status" value="1"/>
</dbReference>
<evidence type="ECO:0000256" key="14">
    <source>
        <dbReference type="RuleBase" id="RU369015"/>
    </source>
</evidence>
<evidence type="ECO:0000256" key="10">
    <source>
        <dbReference type="ARBA" id="ARBA00023065"/>
    </source>
</evidence>
<dbReference type="Pfam" id="PF00027">
    <property type="entry name" value="cNMP_binding"/>
    <property type="match status" value="1"/>
</dbReference>
<dbReference type="SUPFAM" id="SSF81324">
    <property type="entry name" value="Voltage-gated potassium channels"/>
    <property type="match status" value="1"/>
</dbReference>
<evidence type="ECO:0000256" key="5">
    <source>
        <dbReference type="ARBA" id="ARBA00022692"/>
    </source>
</evidence>
<dbReference type="InterPro" id="IPR014710">
    <property type="entry name" value="RmlC-like_jellyroll"/>
</dbReference>
<name>A0A4S8JAR3_MUSBA</name>
<comment type="caution">
    <text evidence="16">The sequence shown here is derived from an EMBL/GenBank/DDBJ whole genome shotgun (WGS) entry which is preliminary data.</text>
</comment>
<dbReference type="AlphaFoldDB" id="A0A4S8JAR3"/>
<dbReference type="PANTHER" id="PTHR45743">
    <property type="entry name" value="POTASSIUM CHANNEL AKT1"/>
    <property type="match status" value="1"/>
</dbReference>
<evidence type="ECO:0000256" key="7">
    <source>
        <dbReference type="ARBA" id="ARBA00022882"/>
    </source>
</evidence>
<evidence type="ECO:0000256" key="9">
    <source>
        <dbReference type="ARBA" id="ARBA00022989"/>
    </source>
</evidence>
<evidence type="ECO:0000256" key="3">
    <source>
        <dbReference type="ARBA" id="ARBA00022448"/>
    </source>
</evidence>
<keyword evidence="10 14" id="KW-0406">Ion transport</keyword>
<feature type="transmembrane region" description="Helical" evidence="14">
    <location>
        <begin position="67"/>
        <end position="90"/>
    </location>
</feature>
<accession>A0A4S8JAR3</accession>
<dbReference type="InterPro" id="IPR000595">
    <property type="entry name" value="cNMP-bd_dom"/>
</dbReference>
<evidence type="ECO:0000256" key="12">
    <source>
        <dbReference type="ARBA" id="ARBA00023303"/>
    </source>
</evidence>
<comment type="function">
    <text evidence="14">Potassium channel.</text>
</comment>
<dbReference type="STRING" id="52838.A0A4S8JAR3"/>
<keyword evidence="11 14" id="KW-0472">Membrane</keyword>
<sequence>MGEEVNGEFELNEVADNIEGSVGSRLSWISREYGLGNRKWSSGTKLKVSRDCYRSFVINPNGRSYRIWVDVVFVWSIYSAFFTPLEFGFFRGLPELLKDLDCVQVIFLADVVLRFFVAYRDAHTYKMVCDRRRIALRCTRFVQLMNTSTVDGHPISSWYGDVHAVNTREMVFSMIYISLTMILGAYLIGNMTALIVKGSKTEQFRDKMTDLIKYMNRNKLGKDIRSQIKNHLRLQYESSYNKESVLEDVPMAVRSKISQILYLDVIQKVPLFQGCSDEFLNQIVMMLNEEFFLPGEVVIEQGSPVDQVYIILLGYLEAVAVRDDGSEESIAKLTTYDALGDAAALCNIPQRYTVRVCELCRLLRIEKQSLANISQLYFKDGNQMLVNLLKGKGSEPSIKQLEPDIKYLISKQEAELALGVNSAAYHGDINRLKVLINAGADPNKTDYDGRTALHMAACKGHEQVVKFLIQRGSNVNCIDKFGTSPLFEAMKAGNDRIAAILVENGAILNLDDAGNYLCEVVTNGNIDLLRCLLEYGANPNSKNYDRRTPLHVAASEGLHLMANILIEFGANVLSKDRWGNTPVDEGRRCGSKPLIKILEDVVVNHAGK</sequence>
<keyword evidence="12 14" id="KW-0407">Ion channel</keyword>
<dbReference type="SUPFAM" id="SSF48403">
    <property type="entry name" value="Ankyrin repeat"/>
    <property type="match status" value="1"/>
</dbReference>
<keyword evidence="4 14" id="KW-0633">Potassium transport</keyword>
<dbReference type="SMART" id="SM00100">
    <property type="entry name" value="cNMP"/>
    <property type="match status" value="1"/>
</dbReference>
<evidence type="ECO:0000256" key="4">
    <source>
        <dbReference type="ARBA" id="ARBA00022538"/>
    </source>
</evidence>
<evidence type="ECO:0000256" key="6">
    <source>
        <dbReference type="ARBA" id="ARBA00022826"/>
    </source>
</evidence>
<dbReference type="EMBL" id="PYDT01000006">
    <property type="protein sequence ID" value="THU58798.1"/>
    <property type="molecule type" value="Genomic_DNA"/>
</dbReference>
<feature type="transmembrane region" description="Helical" evidence="14">
    <location>
        <begin position="175"/>
        <end position="196"/>
    </location>
</feature>
<evidence type="ECO:0000313" key="16">
    <source>
        <dbReference type="EMBL" id="THU58798.1"/>
    </source>
</evidence>
<reference evidence="16 17" key="1">
    <citation type="journal article" date="2019" name="Nat. Plants">
        <title>Genome sequencing of Musa balbisiana reveals subgenome evolution and function divergence in polyploid bananas.</title>
        <authorList>
            <person name="Yao X."/>
        </authorList>
    </citation>
    <scope>NUCLEOTIDE SEQUENCE [LARGE SCALE GENOMIC DNA]</scope>
    <source>
        <strain evidence="17">cv. DH-PKW</strain>
        <tissue evidence="16">Leaves</tissue>
    </source>
</reference>
<comment type="domain">
    <text evidence="14">The segment S4 is probably the voltage-sensor and is characterized by a series of positively charged amino acids. The pore-forming region H5 is enclosed by the transmembrane segments S5 and S6 in the Shaker-type (1P/6TM) and contains the GYGD signature motif which seems to be involved in potassium selectivity.</text>
</comment>
<dbReference type="Pfam" id="PF12796">
    <property type="entry name" value="Ank_2"/>
    <property type="match status" value="2"/>
</dbReference>
<dbReference type="InterPro" id="IPR036770">
    <property type="entry name" value="Ankyrin_rpt-contain_sf"/>
</dbReference>
<dbReference type="InterPro" id="IPR045319">
    <property type="entry name" value="KAT/AKT"/>
</dbReference>
<evidence type="ECO:0000259" key="15">
    <source>
        <dbReference type="PROSITE" id="PS50042"/>
    </source>
</evidence>
<feature type="transmembrane region" description="Helical" evidence="14">
    <location>
        <begin position="102"/>
        <end position="119"/>
    </location>
</feature>
<evidence type="ECO:0000313" key="17">
    <source>
        <dbReference type="Proteomes" id="UP000317650"/>
    </source>
</evidence>